<name>A0ABU4V7T2_9PSEU</name>
<gene>
    <name evidence="1" type="ORF">SK854_35890</name>
</gene>
<dbReference type="EMBL" id="JAXAVU010000014">
    <property type="protein sequence ID" value="MDX8147540.1"/>
    <property type="molecule type" value="Genomic_DNA"/>
</dbReference>
<dbReference type="Gene3D" id="1.50.10.10">
    <property type="match status" value="1"/>
</dbReference>
<evidence type="ECO:0000313" key="2">
    <source>
        <dbReference type="Proteomes" id="UP001285352"/>
    </source>
</evidence>
<accession>A0ABU4V7T2</accession>
<dbReference type="SUPFAM" id="SSF48208">
    <property type="entry name" value="Six-hairpin glycosidases"/>
    <property type="match status" value="1"/>
</dbReference>
<reference evidence="1 2" key="1">
    <citation type="submission" date="2023-11" db="EMBL/GenBank/DDBJ databases">
        <title>Lentzea sokolovensis, sp. nov., Lentzea kristufkii, sp. nov., and Lentzea miocenensis, sp. nov., rare actinobacteria from Sokolov Coal Basin, Miocene lacustrine sediment, Czech Republic.</title>
        <authorList>
            <person name="Lara A."/>
            <person name="Kotroba L."/>
            <person name="Nouioui I."/>
            <person name="Neumann-Schaal M."/>
            <person name="Mast Y."/>
            <person name="Chronakova A."/>
        </authorList>
    </citation>
    <scope>NUCLEOTIDE SEQUENCE [LARGE SCALE GENOMIC DNA]</scope>
    <source>
        <strain evidence="1 2">BCCO 10_0061</strain>
    </source>
</reference>
<keyword evidence="2" id="KW-1185">Reference proteome</keyword>
<evidence type="ECO:0000313" key="1">
    <source>
        <dbReference type="EMBL" id="MDX8147540.1"/>
    </source>
</evidence>
<organism evidence="1 2">
    <name type="scientific">Lentzea sokolovensis</name>
    <dbReference type="NCBI Taxonomy" id="3095429"/>
    <lineage>
        <taxon>Bacteria</taxon>
        <taxon>Bacillati</taxon>
        <taxon>Actinomycetota</taxon>
        <taxon>Actinomycetes</taxon>
        <taxon>Pseudonocardiales</taxon>
        <taxon>Pseudonocardiaceae</taxon>
        <taxon>Lentzea</taxon>
    </lineage>
</organism>
<comment type="caution">
    <text evidence="1">The sequence shown here is derived from an EMBL/GenBank/DDBJ whole genome shotgun (WGS) entry which is preliminary data.</text>
</comment>
<protein>
    <submittedName>
        <fullName evidence="1">Uncharacterized protein</fullName>
    </submittedName>
</protein>
<dbReference type="InterPro" id="IPR008928">
    <property type="entry name" value="6-hairpin_glycosidase_sf"/>
</dbReference>
<dbReference type="InterPro" id="IPR012341">
    <property type="entry name" value="6hp_glycosidase-like_sf"/>
</dbReference>
<dbReference type="Proteomes" id="UP001285352">
    <property type="component" value="Unassembled WGS sequence"/>
</dbReference>
<sequence length="250" mass="26762">MNRVEATLAEVGERFPLHAGASGPWRTTARGSWAGGCWAGLLWLNGHRDAARWTAKLDCWHDTDTVLQGLIFWYGRGDAGRAAKSLASRAVDGVIPWGTAFGPDTGIRADGAAGVVPLLASAGLHDLARSHVDAHLELAETWPRGRAWLMLAAADAVQWLGEEYRSRAESMAREWHAPGDTAADAIAAVAMLKLGLDASAPLARLGGAVRDGRLLGGTYDDLENQELVWGTFFYALALAIAFGEISSREF</sequence>
<proteinExistence type="predicted"/>